<dbReference type="PANTHER" id="PTHR18964:SF149">
    <property type="entry name" value="BIFUNCTIONAL UDP-N-ACETYLGLUCOSAMINE 2-EPIMERASE_N-ACETYLMANNOSAMINE KINASE"/>
    <property type="match status" value="1"/>
</dbReference>
<dbReference type="OrthoDB" id="37575at2"/>
<keyword evidence="2" id="KW-0418">Kinase</keyword>
<dbReference type="SUPFAM" id="SSF53067">
    <property type="entry name" value="Actin-like ATPase domain"/>
    <property type="match status" value="1"/>
</dbReference>
<comment type="similarity">
    <text evidence="1">Belongs to the ROK (NagC/XylR) family.</text>
</comment>
<dbReference type="GO" id="GO:0016301">
    <property type="term" value="F:kinase activity"/>
    <property type="evidence" value="ECO:0007669"/>
    <property type="project" value="UniProtKB-KW"/>
</dbReference>
<protein>
    <submittedName>
        <fullName evidence="2">Sugar kinase of the NBD/HSP70 family, may contain an N-terminal HTH domain</fullName>
    </submittedName>
</protein>
<dbReference type="Pfam" id="PF00480">
    <property type="entry name" value="ROK"/>
    <property type="match status" value="1"/>
</dbReference>
<evidence type="ECO:0000256" key="1">
    <source>
        <dbReference type="ARBA" id="ARBA00006479"/>
    </source>
</evidence>
<dbReference type="AlphaFoldDB" id="A0A1M6C2S8"/>
<dbReference type="InterPro" id="IPR043129">
    <property type="entry name" value="ATPase_NBD"/>
</dbReference>
<name>A0A1M6C2S8_9ACTN</name>
<dbReference type="CDD" id="cd23763">
    <property type="entry name" value="ASKHA_ATPase_ROK"/>
    <property type="match status" value="1"/>
</dbReference>
<evidence type="ECO:0000313" key="2">
    <source>
        <dbReference type="EMBL" id="SHI55263.1"/>
    </source>
</evidence>
<dbReference type="RefSeq" id="WP_084189313.1">
    <property type="nucleotide sequence ID" value="NZ_FQZG01000008.1"/>
</dbReference>
<reference evidence="2 3" key="1">
    <citation type="submission" date="2016-11" db="EMBL/GenBank/DDBJ databases">
        <authorList>
            <person name="Jaros S."/>
            <person name="Januszkiewicz K."/>
            <person name="Wedrychowicz H."/>
        </authorList>
    </citation>
    <scope>NUCLEOTIDE SEQUENCE [LARGE SCALE GENOMIC DNA]</scope>
    <source>
        <strain evidence="2 3">DSM 12906</strain>
    </source>
</reference>
<proteinExistence type="inferred from homology"/>
<evidence type="ECO:0000313" key="3">
    <source>
        <dbReference type="Proteomes" id="UP000184512"/>
    </source>
</evidence>
<dbReference type="Gene3D" id="3.30.420.40">
    <property type="match status" value="2"/>
</dbReference>
<dbReference type="InterPro" id="IPR000600">
    <property type="entry name" value="ROK"/>
</dbReference>
<dbReference type="PANTHER" id="PTHR18964">
    <property type="entry name" value="ROK (REPRESSOR, ORF, KINASE) FAMILY"/>
    <property type="match status" value="1"/>
</dbReference>
<accession>A0A1M6C2S8</accession>
<organism evidence="2 3">
    <name type="scientific">Tessaracoccus bendigoensis DSM 12906</name>
    <dbReference type="NCBI Taxonomy" id="1123357"/>
    <lineage>
        <taxon>Bacteria</taxon>
        <taxon>Bacillati</taxon>
        <taxon>Actinomycetota</taxon>
        <taxon>Actinomycetes</taxon>
        <taxon>Propionibacteriales</taxon>
        <taxon>Propionibacteriaceae</taxon>
        <taxon>Tessaracoccus</taxon>
    </lineage>
</organism>
<sequence length="418" mass="44045">MVLAERNTRHRASTEAVLGFAWDAEAFRADDVIAALGVTRSTTLAALDTLIEVGLIRELPSAGAEEGYRMGRPARRFELNDGAGVVVGLDAGNRRFRAIVADLSGRALAEEHLDVRGFHDAAEVPYPDRDPEERRVAAFAVIDAALSRAGVARGAVVGVGVAVPAPVDAEGFSPMHPRGFWQYMNADLQAALAVEFPGVRVENDAALAAVAERGLGEAQGCDDFVAMLVGRRLGSGVYLDGRLIRGARGGVGELEGLAYVADVGGTWGMGDLAEKWARERLESGLIPTGHPWGSPMPSAEELLAQASLSDPVTRPLLEELGLRLGRICSVVARFYDPARIVVCGAVAGALGEVIAIARAEVRRSAELPPPEIVTSRLGGDVVSLGAVLAARERARGLVSPLLSDRQARGPEDDSARSS</sequence>
<dbReference type="Proteomes" id="UP000184512">
    <property type="component" value="Unassembled WGS sequence"/>
</dbReference>
<keyword evidence="3" id="KW-1185">Reference proteome</keyword>
<gene>
    <name evidence="2" type="ORF">SAMN02745244_00594</name>
</gene>
<keyword evidence="2" id="KW-0808">Transferase</keyword>
<dbReference type="EMBL" id="FQZG01000008">
    <property type="protein sequence ID" value="SHI55263.1"/>
    <property type="molecule type" value="Genomic_DNA"/>
</dbReference>
<dbReference type="STRING" id="1123357.SAMN02745244_00594"/>